<keyword evidence="6 13" id="KW-0067">ATP-binding</keyword>
<evidence type="ECO:0000313" key="14">
    <source>
        <dbReference type="Proteomes" id="UP000012429"/>
    </source>
</evidence>
<dbReference type="Proteomes" id="UP000012429">
    <property type="component" value="Unassembled WGS sequence"/>
</dbReference>
<evidence type="ECO:0000259" key="12">
    <source>
        <dbReference type="PROSITE" id="PS50893"/>
    </source>
</evidence>
<evidence type="ECO:0000256" key="10">
    <source>
        <dbReference type="ARBA" id="ARBA00023136"/>
    </source>
</evidence>
<keyword evidence="5" id="KW-0862">Zinc</keyword>
<proteinExistence type="inferred from homology"/>
<dbReference type="STRING" id="363754.RHSP_29287"/>
<comment type="caution">
    <text evidence="13">The sequence shown here is derived from an EMBL/GenBank/DDBJ whole genome shotgun (WGS) entry which is preliminary data.</text>
</comment>
<dbReference type="InterPro" id="IPR027417">
    <property type="entry name" value="P-loop_NTPase"/>
</dbReference>
<dbReference type="PATRIC" id="fig|363754.4.peg.826"/>
<dbReference type="Pfam" id="PF00005">
    <property type="entry name" value="ABC_tran"/>
    <property type="match status" value="1"/>
</dbReference>
<keyword evidence="8" id="KW-1278">Translocase</keyword>
<reference evidence="13 14" key="1">
    <citation type="journal article" date="2012" name="BMC Genomics">
        <title>Genomic basis of broad host range and environmental adaptability of Rhizobium tropici CIAT 899 and Rhizobium sp. PRF 81 which are used in inoculants for common bean (Phaseolus vulgaris L.).</title>
        <authorList>
            <person name="Ormeno-Orrillo E."/>
            <person name="Menna P."/>
            <person name="Almeida L.G."/>
            <person name="Ollero F.J."/>
            <person name="Nicolas M.F."/>
            <person name="Pains Rodrigues E."/>
            <person name="Shigueyoshi Nakatani A."/>
            <person name="Silva Batista J.S."/>
            <person name="Oliveira Chueire L.M."/>
            <person name="Souza R.C."/>
            <person name="Ribeiro Vasconcelos A.T."/>
            <person name="Megias M."/>
            <person name="Hungria M."/>
            <person name="Martinez-Romero E."/>
        </authorList>
    </citation>
    <scope>NUCLEOTIDE SEQUENCE [LARGE SCALE GENOMIC DNA]</scope>
    <source>
        <strain evidence="13 14">PRF 81</strain>
    </source>
</reference>
<dbReference type="AlphaFoldDB" id="N6VE00"/>
<dbReference type="PANTHER" id="PTHR42734:SF9">
    <property type="entry name" value="ZINC IMPORT ATP-BINDING PROTEIN ZNUC"/>
    <property type="match status" value="1"/>
</dbReference>
<comment type="similarity">
    <text evidence="1">Belongs to the ABC transporter superfamily.</text>
</comment>
<evidence type="ECO:0000256" key="11">
    <source>
        <dbReference type="SAM" id="MobiDB-lite"/>
    </source>
</evidence>
<evidence type="ECO:0000313" key="13">
    <source>
        <dbReference type="EMBL" id="ENN89312.1"/>
    </source>
</evidence>
<keyword evidence="2" id="KW-0813">Transport</keyword>
<dbReference type="InterPro" id="IPR003439">
    <property type="entry name" value="ABC_transporter-like_ATP-bd"/>
</dbReference>
<dbReference type="EMBL" id="AQHN01000010">
    <property type="protein sequence ID" value="ENN89312.1"/>
    <property type="molecule type" value="Genomic_DNA"/>
</dbReference>
<organism evidence="13 14">
    <name type="scientific">Rhizobium freirei PRF 81</name>
    <dbReference type="NCBI Taxonomy" id="363754"/>
    <lineage>
        <taxon>Bacteria</taxon>
        <taxon>Pseudomonadati</taxon>
        <taxon>Pseudomonadota</taxon>
        <taxon>Alphaproteobacteria</taxon>
        <taxon>Hyphomicrobiales</taxon>
        <taxon>Rhizobiaceae</taxon>
        <taxon>Rhizobium/Agrobacterium group</taxon>
        <taxon>Rhizobium</taxon>
    </lineage>
</organism>
<evidence type="ECO:0000256" key="8">
    <source>
        <dbReference type="ARBA" id="ARBA00022967"/>
    </source>
</evidence>
<protein>
    <submittedName>
        <fullName evidence="13">Zinc uptake ABC transporter, ATP-binding protein</fullName>
    </submittedName>
</protein>
<evidence type="ECO:0000256" key="9">
    <source>
        <dbReference type="ARBA" id="ARBA00023065"/>
    </source>
</evidence>
<accession>N6VE00</accession>
<gene>
    <name evidence="13" type="primary">znuC</name>
    <name evidence="13" type="ORF">RHSP_29287</name>
</gene>
<dbReference type="PROSITE" id="PS00211">
    <property type="entry name" value="ABC_TRANSPORTER_1"/>
    <property type="match status" value="1"/>
</dbReference>
<dbReference type="Gene3D" id="3.40.50.300">
    <property type="entry name" value="P-loop containing nucleotide triphosphate hydrolases"/>
    <property type="match status" value="1"/>
</dbReference>
<dbReference type="SUPFAM" id="SSF52540">
    <property type="entry name" value="P-loop containing nucleoside triphosphate hydrolases"/>
    <property type="match status" value="1"/>
</dbReference>
<evidence type="ECO:0000256" key="7">
    <source>
        <dbReference type="ARBA" id="ARBA00022906"/>
    </source>
</evidence>
<dbReference type="InterPro" id="IPR017871">
    <property type="entry name" value="ABC_transporter-like_CS"/>
</dbReference>
<dbReference type="SMART" id="SM00382">
    <property type="entry name" value="AAA"/>
    <property type="match status" value="1"/>
</dbReference>
<dbReference type="GO" id="GO:0006829">
    <property type="term" value="P:zinc ion transport"/>
    <property type="evidence" value="ECO:0007669"/>
    <property type="project" value="UniProtKB-KW"/>
</dbReference>
<dbReference type="PANTHER" id="PTHR42734">
    <property type="entry name" value="METAL TRANSPORT SYSTEM ATP-BINDING PROTEIN TM_0124-RELATED"/>
    <property type="match status" value="1"/>
</dbReference>
<evidence type="ECO:0000256" key="6">
    <source>
        <dbReference type="ARBA" id="ARBA00022840"/>
    </source>
</evidence>
<keyword evidence="7" id="KW-0864">Zinc transport</keyword>
<sequence>MTAATSEWIGLMETTTFGASAAVAAVPTSKPESRREAARGRRAFAAFMRYMPLNRRVMLLHQLRYAITCAIAWRNSAIGNSMLSSIDSKSRPLVSLHDVGVRRDGRWLVRGVDFSVSRGEIVTLIGPNGSGKSTSAKAAIGVLKPDEGRVDRISGLKVGYVPQRLAIDWTLPLSVQRLMTLTGPLSERELTAALEAVGIAHLARAEVQHLSGGEFQRALLARAIARKPDLLVLDEPVQGVDFSGEIALYDLIKSIRNSEGCGILLISHDLHVVMAATDTVVCLNGHVCCRGTPQTVSQSPEYVKLFGTRAAQSLAIYSHHHDHTHLPDGRVRHEDGSITDHCHAEDGHHHHEHGDHRHDHDDHDHHHGHDHAGEGRHV</sequence>
<feature type="domain" description="ABC transporter" evidence="12">
    <location>
        <begin position="94"/>
        <end position="309"/>
    </location>
</feature>
<evidence type="ECO:0000256" key="1">
    <source>
        <dbReference type="ARBA" id="ARBA00005417"/>
    </source>
</evidence>
<evidence type="ECO:0000256" key="3">
    <source>
        <dbReference type="ARBA" id="ARBA00022475"/>
    </source>
</evidence>
<dbReference type="PROSITE" id="PS50893">
    <property type="entry name" value="ABC_TRANSPORTER_2"/>
    <property type="match status" value="1"/>
</dbReference>
<dbReference type="GO" id="GO:0010043">
    <property type="term" value="P:response to zinc ion"/>
    <property type="evidence" value="ECO:0007669"/>
    <property type="project" value="TreeGrafter"/>
</dbReference>
<dbReference type="GO" id="GO:0005524">
    <property type="term" value="F:ATP binding"/>
    <property type="evidence" value="ECO:0007669"/>
    <property type="project" value="UniProtKB-KW"/>
</dbReference>
<keyword evidence="9" id="KW-0406">Ion transport</keyword>
<feature type="region of interest" description="Disordered" evidence="11">
    <location>
        <begin position="322"/>
        <end position="378"/>
    </location>
</feature>
<dbReference type="InterPro" id="IPR050153">
    <property type="entry name" value="Metal_Ion_Import_ABC"/>
</dbReference>
<evidence type="ECO:0000256" key="2">
    <source>
        <dbReference type="ARBA" id="ARBA00022448"/>
    </source>
</evidence>
<feature type="compositionally biased region" description="Basic and acidic residues" evidence="11">
    <location>
        <begin position="324"/>
        <end position="378"/>
    </location>
</feature>
<dbReference type="InterPro" id="IPR003593">
    <property type="entry name" value="AAA+_ATPase"/>
</dbReference>
<evidence type="ECO:0000256" key="4">
    <source>
        <dbReference type="ARBA" id="ARBA00022741"/>
    </source>
</evidence>
<keyword evidence="4" id="KW-0547">Nucleotide-binding</keyword>
<keyword evidence="14" id="KW-1185">Reference proteome</keyword>
<keyword evidence="3" id="KW-1003">Cell membrane</keyword>
<name>N6VE00_9HYPH</name>
<dbReference type="GO" id="GO:0016887">
    <property type="term" value="F:ATP hydrolysis activity"/>
    <property type="evidence" value="ECO:0007669"/>
    <property type="project" value="InterPro"/>
</dbReference>
<evidence type="ECO:0000256" key="5">
    <source>
        <dbReference type="ARBA" id="ARBA00022833"/>
    </source>
</evidence>
<keyword evidence="10" id="KW-0472">Membrane</keyword>